<evidence type="ECO:0000259" key="1">
    <source>
        <dbReference type="Pfam" id="PF18154"/>
    </source>
</evidence>
<dbReference type="Pfam" id="PF18154">
    <property type="entry name" value="pPIWI_RE_REase"/>
    <property type="match status" value="1"/>
</dbReference>
<dbReference type="InterPro" id="IPR040828">
    <property type="entry name" value="pPIWI_RE_REase"/>
</dbReference>
<name>A0A5R8P4U3_9NOCA</name>
<organism evidence="2 3">
    <name type="scientific">Nocardia cyriacigeorgica</name>
    <dbReference type="NCBI Taxonomy" id="135487"/>
    <lineage>
        <taxon>Bacteria</taxon>
        <taxon>Bacillati</taxon>
        <taxon>Actinomycetota</taxon>
        <taxon>Actinomycetes</taxon>
        <taxon>Mycobacteriales</taxon>
        <taxon>Nocardiaceae</taxon>
        <taxon>Nocardia</taxon>
    </lineage>
</organism>
<comment type="caution">
    <text evidence="2">The sequence shown here is derived from an EMBL/GenBank/DDBJ whole genome shotgun (WGS) entry which is preliminary data.</text>
</comment>
<proteinExistence type="predicted"/>
<sequence length="427" mass="47474">MQVLYPLYRPEGIEVPGKVPMSTTQGVPSGAKGSLIFGDATSDYLVVALLATGLAEIAERRRRRQAGFAHGRIPRNFEPQLLPGPWRAAAARLWWRFQGAGVAPPADDLALMQLCRVPFCDWDVHLNLSEIDSEMALLDGDELTELAHEAARVGVPDVEADFIEERTFAMIKAVAELNGTTPEGVQHNYERLRRFLIDNTVLSDKQVRTVMREFPSPGTNGQPLVQTLIEIAFERRTSDSPTVQVTCCSDCGNPLAERANKCGTPGCVGAPSEKQLSVFEAYFVQHRGVRRYIHDAGLLEVRLHDTLRADLPETAVFLRPWPERDAFDLLIAFLDPRDPDPGQPVEVWGVDGKDHASPTLLAIGFHWKYAVPCHRRFIVLPTHRAEQPGYVPTLTTELEGRDVGIEVVEEEKFVAMVRARAAEMELA</sequence>
<feature type="domain" description="REase associating with pPIWI RE" evidence="1">
    <location>
        <begin position="297"/>
        <end position="423"/>
    </location>
</feature>
<dbReference type="EMBL" id="VBUU01000055">
    <property type="protein sequence ID" value="TLF92921.1"/>
    <property type="molecule type" value="Genomic_DNA"/>
</dbReference>
<reference evidence="2 3" key="1">
    <citation type="submission" date="2019-05" db="EMBL/GenBank/DDBJ databases">
        <title>Genomes sequences of two Nocardia cyriacigeorgica environmental isolates, type strains Nocardia asteroides ATCC 19247 and Nocardia cyriacigeorgica DSM 44484.</title>
        <authorList>
            <person name="Vautrin F."/>
            <person name="Bergeron E."/>
            <person name="Dubost A."/>
            <person name="Abrouk D."/>
            <person name="Rodriguez Nava V."/>
            <person name="Pujic P."/>
        </authorList>
    </citation>
    <scope>NUCLEOTIDE SEQUENCE [LARGE SCALE GENOMIC DNA]</scope>
    <source>
        <strain evidence="2 3">EML 1456</strain>
    </source>
</reference>
<accession>A0A5R8P4U3</accession>
<dbReference type="AlphaFoldDB" id="A0A5R8P4U3"/>
<gene>
    <name evidence="2" type="ORF">FEK35_30205</name>
</gene>
<evidence type="ECO:0000313" key="2">
    <source>
        <dbReference type="EMBL" id="TLF92921.1"/>
    </source>
</evidence>
<protein>
    <recommendedName>
        <fullName evidence="1">REase associating with pPIWI RE domain-containing protein</fullName>
    </recommendedName>
</protein>
<dbReference type="Proteomes" id="UP000308349">
    <property type="component" value="Unassembled WGS sequence"/>
</dbReference>
<dbReference type="OrthoDB" id="580959at2"/>
<evidence type="ECO:0000313" key="3">
    <source>
        <dbReference type="Proteomes" id="UP000308349"/>
    </source>
</evidence>
<dbReference type="RefSeq" id="WP_138459117.1">
    <property type="nucleotide sequence ID" value="NZ_VBUU01000055.1"/>
</dbReference>